<dbReference type="RefSeq" id="XP_028861954.1">
    <property type="nucleotide sequence ID" value="XM_029005358.1"/>
</dbReference>
<feature type="compositionally biased region" description="Polar residues" evidence="2">
    <location>
        <begin position="519"/>
        <end position="534"/>
    </location>
</feature>
<feature type="region of interest" description="Disordered" evidence="2">
    <location>
        <begin position="213"/>
        <end position="366"/>
    </location>
</feature>
<keyword evidence="3" id="KW-1133">Transmembrane helix</keyword>
<accession>A0A1A8W041</accession>
<feature type="compositionally biased region" description="Polar residues" evidence="2">
    <location>
        <begin position="312"/>
        <end position="337"/>
    </location>
</feature>
<dbReference type="Proteomes" id="UP000219813">
    <property type="component" value="Chromosome 10"/>
</dbReference>
<keyword evidence="7" id="KW-1185">Reference proteome</keyword>
<evidence type="ECO:0000256" key="1">
    <source>
        <dbReference type="SAM" id="Coils"/>
    </source>
</evidence>
<feature type="compositionally biased region" description="Basic and acidic residues" evidence="2">
    <location>
        <begin position="233"/>
        <end position="260"/>
    </location>
</feature>
<feature type="coiled-coil region" evidence="1">
    <location>
        <begin position="604"/>
        <end position="638"/>
    </location>
</feature>
<evidence type="ECO:0000256" key="3">
    <source>
        <dbReference type="SAM" id="Phobius"/>
    </source>
</evidence>
<feature type="region of interest" description="Disordered" evidence="2">
    <location>
        <begin position="137"/>
        <end position="163"/>
    </location>
</feature>
<feature type="region of interest" description="Disordered" evidence="2">
    <location>
        <begin position="517"/>
        <end position="577"/>
    </location>
</feature>
<evidence type="ECO:0000256" key="2">
    <source>
        <dbReference type="SAM" id="MobiDB-lite"/>
    </source>
</evidence>
<keyword evidence="1" id="KW-0175">Coiled coil</keyword>
<dbReference type="Pfam" id="PF05542">
    <property type="entry name" value="DUF760"/>
    <property type="match status" value="2"/>
</dbReference>
<protein>
    <submittedName>
        <fullName evidence="4">Uncharacterized protein</fullName>
    </submittedName>
</protein>
<dbReference type="EMBL" id="LT594631">
    <property type="protein sequence ID" value="SCN44654.1"/>
    <property type="molecule type" value="Genomic_DNA"/>
</dbReference>
<reference evidence="5 7" key="3">
    <citation type="submission" date="2016-06" db="EMBL/GenBank/DDBJ databases">
        <authorList>
            <consortium name="Pathogen Informatics"/>
        </authorList>
    </citation>
    <scope>NUCLEOTIDE SEQUENCE [LARGE SCALE GENOMIC DNA]</scope>
</reference>
<dbReference type="PANTHER" id="PTHR33598">
    <property type="entry name" value="OS02G0833400 PROTEIN"/>
    <property type="match status" value="1"/>
</dbReference>
<keyword evidence="3" id="KW-0472">Membrane</keyword>
<evidence type="ECO:0000313" key="6">
    <source>
        <dbReference type="Proteomes" id="UP000078597"/>
    </source>
</evidence>
<dbReference type="OMA" id="CSIPPNE"/>
<proteinExistence type="predicted"/>
<dbReference type="InterPro" id="IPR008479">
    <property type="entry name" value="DUF760"/>
</dbReference>
<feature type="compositionally biased region" description="Basic and acidic residues" evidence="2">
    <location>
        <begin position="338"/>
        <end position="353"/>
    </location>
</feature>
<dbReference type="EMBL" id="FLQW01000808">
    <property type="protein sequence ID" value="SBS86123.1"/>
    <property type="molecule type" value="Genomic_DNA"/>
</dbReference>
<dbReference type="Proteomes" id="UP000078597">
    <property type="component" value="Unassembled WGS sequence"/>
</dbReference>
<dbReference type="OrthoDB" id="4115at2759"/>
<evidence type="ECO:0000313" key="4">
    <source>
        <dbReference type="EMBL" id="SBS86123.1"/>
    </source>
</evidence>
<feature type="compositionally biased region" description="Polar residues" evidence="2">
    <location>
        <begin position="564"/>
        <end position="577"/>
    </location>
</feature>
<feature type="compositionally biased region" description="Basic and acidic residues" evidence="2">
    <location>
        <begin position="137"/>
        <end position="149"/>
    </location>
</feature>
<reference evidence="4" key="1">
    <citation type="submission" date="2016-05" db="EMBL/GenBank/DDBJ databases">
        <authorList>
            <person name="Lavstsen T."/>
            <person name="Jespersen J.S."/>
        </authorList>
    </citation>
    <scope>NUCLEOTIDE SEQUENCE [LARGE SCALE GENOMIC DNA]</scope>
</reference>
<organism evidence="4 6">
    <name type="scientific">Plasmodium malariae</name>
    <dbReference type="NCBI Taxonomy" id="5858"/>
    <lineage>
        <taxon>Eukaryota</taxon>
        <taxon>Sar</taxon>
        <taxon>Alveolata</taxon>
        <taxon>Apicomplexa</taxon>
        <taxon>Aconoidasida</taxon>
        <taxon>Haemosporida</taxon>
        <taxon>Plasmodiidae</taxon>
        <taxon>Plasmodium</taxon>
        <taxon>Plasmodium (Plasmodium)</taxon>
    </lineage>
</organism>
<evidence type="ECO:0000313" key="7">
    <source>
        <dbReference type="Proteomes" id="UP000219813"/>
    </source>
</evidence>
<dbReference type="AlphaFoldDB" id="A0A1A8W041"/>
<reference evidence="6" key="2">
    <citation type="submission" date="2016-05" db="EMBL/GenBank/DDBJ databases">
        <authorList>
            <person name="Naeem Raeece"/>
        </authorList>
    </citation>
    <scope>NUCLEOTIDE SEQUENCE [LARGE SCALE GENOMIC DNA]</scope>
</reference>
<feature type="transmembrane region" description="Helical" evidence="3">
    <location>
        <begin position="689"/>
        <end position="711"/>
    </location>
</feature>
<dbReference type="KEGG" id="pmal:PMUG01_10017800"/>
<gene>
    <name evidence="5" type="primary">PmUG01_10017800</name>
    <name evidence="4" type="ORF">PMALA_014960</name>
    <name evidence="5" type="ORF">PMUG01_10017800</name>
</gene>
<dbReference type="InterPro" id="IPR016024">
    <property type="entry name" value="ARM-type_fold"/>
</dbReference>
<name>A0A1A8W041_PLAMA</name>
<feature type="compositionally biased region" description="Low complexity" evidence="2">
    <location>
        <begin position="354"/>
        <end position="366"/>
    </location>
</feature>
<feature type="compositionally biased region" description="Acidic residues" evidence="2">
    <location>
        <begin position="261"/>
        <end position="304"/>
    </location>
</feature>
<dbReference type="GeneID" id="39869178"/>
<dbReference type="PANTHER" id="PTHR33598:SF4">
    <property type="entry name" value="OS02G0833400 PROTEIN"/>
    <property type="match status" value="1"/>
</dbReference>
<dbReference type="SUPFAM" id="SSF48371">
    <property type="entry name" value="ARM repeat"/>
    <property type="match status" value="1"/>
</dbReference>
<keyword evidence="3" id="KW-0812">Transmembrane</keyword>
<dbReference type="VEuPathDB" id="PlasmoDB:PmUG01_10017800"/>
<evidence type="ECO:0000313" key="5">
    <source>
        <dbReference type="EMBL" id="SCN44654.1"/>
    </source>
</evidence>
<sequence>MLRIIYVVLTECFIGLLTTYLLHFEIVECENKLFPIYKVLPHIISNTKLLNTKELNRKAQKKYLKKYLFLSKNCFSKINDSTSSDPILKYHKGNSVSHRIKNKCATFNTNYFSFVKLRKLKIFNNDVHKDKFLGNDKKEEEDKESDKNGSVKHVKRDPYGSGKIKKSVISNKIEPNEQDEKWKRYLQDKRRKEILKDLGNKMKRKNKIIGKGYVRQGTPSTGDHTGIVGVHQDVTKTRKAKDEKEYKAADEEMDAYGDKHEEDDEVENDNLDEDYDDDDDYDDDEDEDDDDDDEDDEDDEDEDNHFDYFNDRSYSGQSGQLGHSRQSRESLFTNYGKNENKDNGIHYDGRRENFSSGPSSSSGSSFNESINNIFTSRKTKDYPLFFPLNNKSFENSNNKYFDKICSIPPNELINRFFENTSERVKDAVKNIIFNIIGNIQKYTIETSILITYDKLYNFLLQIILTGYMIKNADYRLSLNESLYDQNNIINKKEEDIYNLKKSFYSLFADSYKKNREETLNSSEVNSKNSYTHHVSGQEMDVKGMPQRDSSERETSLYYNKDSSDGSTSTYDEASGTHGQAKTTINLNNQYYTKCKKMENDDFPIINTKNYINFLRKKVNSLENQLKMLKENKNVLSDDLLSYIKSLTDIQLRSLTDNIGALVLDATKKIVELVIQGMTLNINKNLSNELIYISGSVLTYICFWQLIIGYTLREMEIRDELSDYLKGN</sequence>